<feature type="compositionally biased region" description="Low complexity" evidence="1">
    <location>
        <begin position="414"/>
        <end position="427"/>
    </location>
</feature>
<feature type="region of interest" description="Disordered" evidence="1">
    <location>
        <begin position="402"/>
        <end position="504"/>
    </location>
</feature>
<feature type="region of interest" description="Disordered" evidence="1">
    <location>
        <begin position="34"/>
        <end position="62"/>
    </location>
</feature>
<feature type="compositionally biased region" description="Low complexity" evidence="1">
    <location>
        <begin position="494"/>
        <end position="504"/>
    </location>
</feature>
<reference evidence="3" key="1">
    <citation type="submission" date="2023-10" db="EMBL/GenBank/DDBJ databases">
        <authorList>
            <person name="Chen Y."/>
            <person name="Shah S."/>
            <person name="Dougan E. K."/>
            <person name="Thang M."/>
            <person name="Chan C."/>
        </authorList>
    </citation>
    <scope>NUCLEOTIDE SEQUENCE [LARGE SCALE GENOMIC DNA]</scope>
</reference>
<proteinExistence type="predicted"/>
<feature type="compositionally biased region" description="Basic and acidic residues" evidence="1">
    <location>
        <begin position="34"/>
        <end position="45"/>
    </location>
</feature>
<feature type="compositionally biased region" description="Polar residues" evidence="1">
    <location>
        <begin position="428"/>
        <end position="438"/>
    </location>
</feature>
<organism evidence="3 4">
    <name type="scientific">Prorocentrum cordatum</name>
    <dbReference type="NCBI Taxonomy" id="2364126"/>
    <lineage>
        <taxon>Eukaryota</taxon>
        <taxon>Sar</taxon>
        <taxon>Alveolata</taxon>
        <taxon>Dinophyceae</taxon>
        <taxon>Prorocentrales</taxon>
        <taxon>Prorocentraceae</taxon>
        <taxon>Prorocentrum</taxon>
    </lineage>
</organism>
<feature type="compositionally biased region" description="Low complexity" evidence="1">
    <location>
        <begin position="468"/>
        <end position="481"/>
    </location>
</feature>
<dbReference type="EMBL" id="CAUYUJ010020671">
    <property type="protein sequence ID" value="CAK0899809.1"/>
    <property type="molecule type" value="Genomic_DNA"/>
</dbReference>
<feature type="transmembrane region" description="Helical" evidence="2">
    <location>
        <begin position="133"/>
        <end position="152"/>
    </location>
</feature>
<name>A0ABN9XNS3_9DINO</name>
<protein>
    <submittedName>
        <fullName evidence="3">Uncharacterized protein</fullName>
    </submittedName>
</protein>
<keyword evidence="4" id="KW-1185">Reference proteome</keyword>
<evidence type="ECO:0000313" key="4">
    <source>
        <dbReference type="Proteomes" id="UP001189429"/>
    </source>
</evidence>
<accession>A0ABN9XNS3</accession>
<evidence type="ECO:0000256" key="1">
    <source>
        <dbReference type="SAM" id="MobiDB-lite"/>
    </source>
</evidence>
<keyword evidence="2" id="KW-0812">Transmembrane</keyword>
<keyword evidence="2" id="KW-1133">Transmembrane helix</keyword>
<evidence type="ECO:0000313" key="3">
    <source>
        <dbReference type="EMBL" id="CAK0899809.1"/>
    </source>
</evidence>
<dbReference type="Proteomes" id="UP001189429">
    <property type="component" value="Unassembled WGS sequence"/>
</dbReference>
<gene>
    <name evidence="3" type="ORF">PCOR1329_LOCUS77244</name>
</gene>
<keyword evidence="2" id="KW-0472">Membrane</keyword>
<evidence type="ECO:0000256" key="2">
    <source>
        <dbReference type="SAM" id="Phobius"/>
    </source>
</evidence>
<feature type="compositionally biased region" description="Basic and acidic residues" evidence="1">
    <location>
        <begin position="439"/>
        <end position="451"/>
    </location>
</feature>
<sequence>MPEGEEATRGSFGPRSVLGASDWAGWGPGCIAPERSRTLSERSGERSGTAGAPGTSSRAAGPGARLSRSWLWLERCFWPRGGSSTGWRYAHVGQGRGKYEKVHTYKYVGQGAGSFRKEEVVSYQPTTRLRPECVCLLLVALILLLIVLWPLVASLWPGGAVEGAAGEVLSPLLGSIRNGSNATMMVEGSLVVDNLSYDDVAGDVALNDSLAEAVEVAIASEATRAAQTEAGQPIEPSQVTAVPVRGTNNSVGVDFVIKALPLGRVDAVTAWLDRSRLVEGKIASHLVADAAVQAAAAGRLGVQGLTLYSHARGSSSSSTTAPPHETKAPSFDCDVDFSDCYECLQKSWSPPKLAWCCEHRGRGCETTTTSVVYDCLDGYENWRRGWSPIKKQFCCGSEGKGCETGDSASGRGGNTTSTSNSSADNTSEGGRSNETNASDLHHAADKTDATKSSRVNHHAANKTGATNASAAPSKSSSPAASGDGTSSPHEMTHSSASGSSSKTS</sequence>
<comment type="caution">
    <text evidence="3">The sequence shown here is derived from an EMBL/GenBank/DDBJ whole genome shotgun (WGS) entry which is preliminary data.</text>
</comment>